<dbReference type="SFLD" id="SFLDG00179">
    <property type="entry name" value="mandelate_racemase"/>
    <property type="match status" value="1"/>
</dbReference>
<dbReference type="InterPro" id="IPR036849">
    <property type="entry name" value="Enolase-like_C_sf"/>
</dbReference>
<dbReference type="SUPFAM" id="SSF51604">
    <property type="entry name" value="Enolase C-terminal domain-like"/>
    <property type="match status" value="1"/>
</dbReference>
<dbReference type="InterPro" id="IPR013341">
    <property type="entry name" value="Mandelate_racemase_N_dom"/>
</dbReference>
<dbReference type="EMBL" id="UINC01048310">
    <property type="protein sequence ID" value="SVB58698.1"/>
    <property type="molecule type" value="Genomic_DNA"/>
</dbReference>
<dbReference type="GO" id="GO:0016829">
    <property type="term" value="F:lyase activity"/>
    <property type="evidence" value="ECO:0007669"/>
    <property type="project" value="UniProtKB-KW"/>
</dbReference>
<dbReference type="CDD" id="cd03316">
    <property type="entry name" value="MR_like"/>
    <property type="match status" value="1"/>
</dbReference>
<dbReference type="InterPro" id="IPR034593">
    <property type="entry name" value="DgoD-like"/>
</dbReference>
<dbReference type="PANTHER" id="PTHR48080:SF2">
    <property type="entry name" value="D-GALACTONATE DEHYDRATASE"/>
    <property type="match status" value="1"/>
</dbReference>
<dbReference type="InterPro" id="IPR029065">
    <property type="entry name" value="Enolase_C-like"/>
</dbReference>
<reference evidence="4" key="1">
    <citation type="submission" date="2018-05" db="EMBL/GenBank/DDBJ databases">
        <authorList>
            <person name="Lanie J.A."/>
            <person name="Ng W.-L."/>
            <person name="Kazmierczak K.M."/>
            <person name="Andrzejewski T.M."/>
            <person name="Davidsen T.M."/>
            <person name="Wayne K.J."/>
            <person name="Tettelin H."/>
            <person name="Glass J.I."/>
            <person name="Rusch D."/>
            <person name="Podicherti R."/>
            <person name="Tsui H.-C.T."/>
            <person name="Winkler M.E."/>
        </authorList>
    </citation>
    <scope>NUCLEOTIDE SEQUENCE</scope>
</reference>
<dbReference type="PANTHER" id="PTHR48080">
    <property type="entry name" value="D-GALACTONATE DEHYDRATASE-RELATED"/>
    <property type="match status" value="1"/>
</dbReference>
<evidence type="ECO:0000313" key="4">
    <source>
        <dbReference type="EMBL" id="SVB58698.1"/>
    </source>
</evidence>
<dbReference type="SUPFAM" id="SSF54826">
    <property type="entry name" value="Enolase N-terminal domain-like"/>
    <property type="match status" value="1"/>
</dbReference>
<keyword evidence="1" id="KW-0456">Lyase</keyword>
<dbReference type="Gene3D" id="3.30.390.10">
    <property type="entry name" value="Enolase-like, N-terminal domain"/>
    <property type="match status" value="1"/>
</dbReference>
<feature type="region of interest" description="Disordered" evidence="2">
    <location>
        <begin position="354"/>
        <end position="375"/>
    </location>
</feature>
<protein>
    <recommendedName>
        <fullName evidence="3">Mandelate racemase/muconate lactonizing enzyme C-terminal domain-containing protein</fullName>
    </recommendedName>
</protein>
<dbReference type="SMART" id="SM00922">
    <property type="entry name" value="MR_MLE"/>
    <property type="match status" value="1"/>
</dbReference>
<dbReference type="Pfam" id="PF02746">
    <property type="entry name" value="MR_MLE_N"/>
    <property type="match status" value="1"/>
</dbReference>
<proteinExistence type="predicted"/>
<feature type="domain" description="Mandelate racemase/muconate lactonizing enzyme C-terminal" evidence="3">
    <location>
        <begin position="137"/>
        <end position="228"/>
    </location>
</feature>
<gene>
    <name evidence="4" type="ORF">METZ01_LOCUS211552</name>
</gene>
<evidence type="ECO:0000256" key="1">
    <source>
        <dbReference type="ARBA" id="ARBA00023239"/>
    </source>
</evidence>
<dbReference type="Gene3D" id="3.20.20.120">
    <property type="entry name" value="Enolase-like C-terminal domain"/>
    <property type="match status" value="1"/>
</dbReference>
<organism evidence="4">
    <name type="scientific">marine metagenome</name>
    <dbReference type="NCBI Taxonomy" id="408172"/>
    <lineage>
        <taxon>unclassified sequences</taxon>
        <taxon>metagenomes</taxon>
        <taxon>ecological metagenomes</taxon>
    </lineage>
</organism>
<name>A0A382F6P7_9ZZZZ</name>
<evidence type="ECO:0000256" key="2">
    <source>
        <dbReference type="SAM" id="MobiDB-lite"/>
    </source>
</evidence>
<sequence length="398" mass="43434">VKITDIKTFLMMAGSPASKESTSWSARNWCFVKVYTDEGITGLGEGSGWPRVVETAINDLKPLVIGEDPMNIERIWQKMLVSTMGAGMTGTPGSGSMNAIDMALWDIKGKALNTPVWNLLGGKVRDRIRAYGHASTPERALELKERGLTAVKTGGVHRTVEKVDGIRKAVGDQMDIMVDAHGPPWFTTKDAIIIGKALEPYKLLFYEDPVPPDNIEALQRVQDNVDIPIAAGERHSHIWGVRQLIEREIVDVVQPDTGRIGGISQMMKIAAMAEAHYITVAPHSGSLGPVAEYAAIHVLAAIPNALILERVHDDVPVRYDVTLPHIETIDGHIEVPDRPGLGVDIDEDVVLAHPSKGNTSRPGSEGDGAYESGTFDEHVYVQSRYRRQKTMGTSVNSD</sequence>
<accession>A0A382F6P7</accession>
<dbReference type="Pfam" id="PF13378">
    <property type="entry name" value="MR_MLE_C"/>
    <property type="match status" value="1"/>
</dbReference>
<dbReference type="InterPro" id="IPR013342">
    <property type="entry name" value="Mandelate_racemase_C"/>
</dbReference>
<dbReference type="SFLD" id="SFLDS00001">
    <property type="entry name" value="Enolase"/>
    <property type="match status" value="1"/>
</dbReference>
<feature type="non-terminal residue" evidence="4">
    <location>
        <position position="1"/>
    </location>
</feature>
<evidence type="ECO:0000259" key="3">
    <source>
        <dbReference type="SMART" id="SM00922"/>
    </source>
</evidence>
<dbReference type="InterPro" id="IPR029017">
    <property type="entry name" value="Enolase-like_N"/>
</dbReference>
<dbReference type="AlphaFoldDB" id="A0A382F6P7"/>